<sequence length="55" mass="5876">MQQFITDLVTLAIQYFDGLFGLGLKGAIAGNVRTEDAFAELENVLSSAIHGGYAK</sequence>
<dbReference type="RefSeq" id="WP_177180156.1">
    <property type="nucleotide sequence ID" value="NZ_FOPJ01000017.1"/>
</dbReference>
<dbReference type="Proteomes" id="UP000199065">
    <property type="component" value="Unassembled WGS sequence"/>
</dbReference>
<evidence type="ECO:0000313" key="1">
    <source>
        <dbReference type="EMBL" id="SFG82710.1"/>
    </source>
</evidence>
<gene>
    <name evidence="1" type="ORF">SAMN05660282_02075</name>
</gene>
<proteinExistence type="predicted"/>
<dbReference type="AlphaFoldDB" id="A0A1I2V0N8"/>
<evidence type="ECO:0000313" key="2">
    <source>
        <dbReference type="Proteomes" id="UP000199065"/>
    </source>
</evidence>
<protein>
    <submittedName>
        <fullName evidence="1">Uncharacterized protein</fullName>
    </submittedName>
</protein>
<keyword evidence="2" id="KW-1185">Reference proteome</keyword>
<dbReference type="EMBL" id="FOPJ01000017">
    <property type="protein sequence ID" value="SFG82710.1"/>
    <property type="molecule type" value="Genomic_DNA"/>
</dbReference>
<reference evidence="1 2" key="1">
    <citation type="submission" date="2016-10" db="EMBL/GenBank/DDBJ databases">
        <authorList>
            <person name="de Groot N.N."/>
        </authorList>
    </citation>
    <scope>NUCLEOTIDE SEQUENCE [LARGE SCALE GENOMIC DNA]</scope>
    <source>
        <strain>J11</strain>
        <strain evidence="2">PG 39</strain>
    </source>
</reference>
<organism evidence="1 2">
    <name type="scientific">Corynebacterium spheniscorum</name>
    <dbReference type="NCBI Taxonomy" id="185761"/>
    <lineage>
        <taxon>Bacteria</taxon>
        <taxon>Bacillati</taxon>
        <taxon>Actinomycetota</taxon>
        <taxon>Actinomycetes</taxon>
        <taxon>Mycobacteriales</taxon>
        <taxon>Corynebacteriaceae</taxon>
        <taxon>Corynebacterium</taxon>
    </lineage>
</organism>
<accession>A0A1I2V0N8</accession>
<name>A0A1I2V0N8_9CORY</name>